<dbReference type="SUPFAM" id="SSF48452">
    <property type="entry name" value="TPR-like"/>
    <property type="match status" value="4"/>
</dbReference>
<name>A0A1H0K383_9PSEU</name>
<dbReference type="SMART" id="SM00028">
    <property type="entry name" value="TPR"/>
    <property type="match status" value="14"/>
</dbReference>
<reference evidence="2" key="1">
    <citation type="submission" date="2016-10" db="EMBL/GenBank/DDBJ databases">
        <authorList>
            <person name="Varghese N."/>
            <person name="Submissions S."/>
        </authorList>
    </citation>
    <scope>NUCLEOTIDE SEQUENCE [LARGE SCALE GENOMIC DNA]</scope>
    <source>
        <strain evidence="2">IBRC-M 10655</strain>
    </source>
</reference>
<dbReference type="Pfam" id="PF13365">
    <property type="entry name" value="Trypsin_2"/>
    <property type="match status" value="1"/>
</dbReference>
<evidence type="ECO:0000313" key="1">
    <source>
        <dbReference type="EMBL" id="SDO50202.1"/>
    </source>
</evidence>
<dbReference type="STRING" id="504798.SAMN05421871_102737"/>
<dbReference type="InterPro" id="IPR011990">
    <property type="entry name" value="TPR-like_helical_dom_sf"/>
</dbReference>
<dbReference type="InterPro" id="IPR043504">
    <property type="entry name" value="Peptidase_S1_PA_chymotrypsin"/>
</dbReference>
<keyword evidence="2" id="KW-1185">Reference proteome</keyword>
<dbReference type="SUPFAM" id="SSF52540">
    <property type="entry name" value="P-loop containing nucleoside triphosphate hydrolases"/>
    <property type="match status" value="1"/>
</dbReference>
<accession>A0A1H0K383</accession>
<evidence type="ECO:0000313" key="2">
    <source>
        <dbReference type="Proteomes" id="UP000199651"/>
    </source>
</evidence>
<dbReference type="Proteomes" id="UP000199651">
    <property type="component" value="Unassembled WGS sequence"/>
</dbReference>
<dbReference type="PANTHER" id="PTHR19959">
    <property type="entry name" value="KINESIN LIGHT CHAIN"/>
    <property type="match status" value="1"/>
</dbReference>
<dbReference type="SUPFAM" id="SSF50494">
    <property type="entry name" value="Trypsin-like serine proteases"/>
    <property type="match status" value="1"/>
</dbReference>
<dbReference type="Pfam" id="PF13374">
    <property type="entry name" value="TPR_10"/>
    <property type="match status" value="11"/>
</dbReference>
<dbReference type="Gene3D" id="2.40.10.10">
    <property type="entry name" value="Trypsin-like serine proteases"/>
    <property type="match status" value="1"/>
</dbReference>
<dbReference type="Gene3D" id="1.25.40.10">
    <property type="entry name" value="Tetratricopeptide repeat domain"/>
    <property type="match status" value="6"/>
</dbReference>
<organism evidence="1 2">
    <name type="scientific">Actinokineospora alba</name>
    <dbReference type="NCBI Taxonomy" id="504798"/>
    <lineage>
        <taxon>Bacteria</taxon>
        <taxon>Bacillati</taxon>
        <taxon>Actinomycetota</taxon>
        <taxon>Actinomycetes</taxon>
        <taxon>Pseudonocardiales</taxon>
        <taxon>Pseudonocardiaceae</taxon>
        <taxon>Actinokineospora</taxon>
    </lineage>
</organism>
<dbReference type="RefSeq" id="WP_091372108.1">
    <property type="nucleotide sequence ID" value="NZ_FNJB01000003.1"/>
</dbReference>
<dbReference type="InterPro" id="IPR019734">
    <property type="entry name" value="TPR_rpt"/>
</dbReference>
<dbReference type="Pfam" id="PF13424">
    <property type="entry name" value="TPR_12"/>
    <property type="match status" value="1"/>
</dbReference>
<dbReference type="EMBL" id="FNJB01000003">
    <property type="protein sequence ID" value="SDO50202.1"/>
    <property type="molecule type" value="Genomic_DNA"/>
</dbReference>
<proteinExistence type="predicted"/>
<dbReference type="InterPro" id="IPR009003">
    <property type="entry name" value="Peptidase_S1_PA"/>
</dbReference>
<protein>
    <submittedName>
        <fullName evidence="1">Tetratricopeptide repeat-containing protein</fullName>
    </submittedName>
</protein>
<gene>
    <name evidence="1" type="ORF">SAMN05192558_103312</name>
</gene>
<sequence length="1344" mass="143257">MRGEVEVWAERPSESGWSCGSGYVVGGRLVLTAAHVVCIGGRPMPTVRVRIEGDPELRDAEVAWSRYDDVVDVALLLVTDPAWPMTRRRRARLGRFVTREPGQRCVATGFPNVVATPEMRDTEQASGTVNPGSLVKAGWLSVAVDSPPARVVSSASPWQGMSGAALTSRGLLVGVVIVDPAGFAHDRLVAVPVATFGADEGFARLWVEHVGGDPVLEPVEFVDLTTRSARVDSPAALLRADVAPMPFRDRPEVDVVLDWCDTDAHLASLLVHGPGGQGKTRLARKVSALLAARGWATVALAENAPADRLASVASATCPVLVVVDYAENRRIQLSQLAEALQDTAVRTRVLLLARSAGAWREELTVGSIHAGFLATGPDRLLAPVDPDPPGRREAWQEAVIALAAELATVEGYTDQPWDTLAAGLDAPPLTEERYRTVLGVHIDALAALLQAADPQPSPVDPMDVLLEHERRYWTKAAEAVGLTGLSETTQRRAVAAAALFGAADEGEATTVLGAVKGLRDLTEDQQITVANWLNRLYEADKGYWSRPQPDRVTERLVSKVLSANDSPALVLDVLDTATQNQVTHALALLGQASVHAHHLDEVITLAVTAGRLKASRAAIAVAARAERPTPIITGLDRASAAADIDELTAIAASLPDRSLILADVAVTIAERIVDSLRVNTTDRPALAAALNNLAIRLADVGRWGEALELAQEAVDIRRELVAASPIAYLPALAMSLNTLAVRLATMGRRGEALATGKEAADLYRELVAVAPDAYRPHLAGALNNLANRLAEVGRRGEALAPAQEAVNLYRELAEASPDAYRPDLAMSLNNLAASLAEVGRRDEALALAQEAVDIRRESAAASPDAYRPDLATSLNNLSNALGEVGRRGEALAPVQEAVNLYRELAEASPDAYRPDLATSLNNLSNTLAEVGRRGEALAPVQEAVNLYRELAEASPDAFRPDLAMSLNNLAIRLAAVGQWDEALAPVQEAVNLYRELAEASPDAFRPDLAMSLNNLAIRLAAVGQWDEALAPVQEAVDIRRELAAVAPDAYRPALAMSLNNLSISLGDVGRRGEALATAQEAAELDRELAEASPDVYRPALAVSLNNLANRLAEVGQWDEALATAQETVDIRRELAAVAPDAYRPALAGSLNNLANRLAEVGQWDEALATAQETVDIRRELAAVAPDAYRPALAGSLNNLANRLAEVGQWDEALATAQETVDIRRELAAVAPDAYRPALAGSLNNLANRLAEVGRRGEALAPAQEAVDLYRELVAVAPDAYRPDLALSLNNLAASLAEVGRRDEALALAQEAADVYRELAEVEPALFESTRIDAERFVAGLQSIH</sequence>
<dbReference type="InterPro" id="IPR027417">
    <property type="entry name" value="P-loop_NTPase"/>
</dbReference>
<dbReference type="PANTHER" id="PTHR19959:SF119">
    <property type="entry name" value="FUNGAL LIPASE-LIKE DOMAIN-CONTAINING PROTEIN"/>
    <property type="match status" value="1"/>
</dbReference>